<dbReference type="PANTHER" id="PTHR42941:SF1">
    <property type="entry name" value="SLL1037 PROTEIN"/>
    <property type="match status" value="1"/>
</dbReference>
<reference evidence="2" key="1">
    <citation type="submission" date="2023-09" db="EMBL/GenBank/DDBJ databases">
        <title>Paucibacter sp. APW11 Genome sequencing and assembly.</title>
        <authorList>
            <person name="Kim I."/>
        </authorList>
    </citation>
    <scope>NUCLEOTIDE SEQUENCE</scope>
    <source>
        <strain evidence="2">APW11</strain>
    </source>
</reference>
<dbReference type="Pfam" id="PF16868">
    <property type="entry name" value="NMT1_3"/>
    <property type="match status" value="1"/>
</dbReference>
<sequence length="450" mass="49753">MRTAPAWPWAKGLILCLSGLLVAWLLLSYFFPSPPSRIAIATGFKGGSYEYFGQRYARRLGQDRIKVELRQSSGSVDNISQLNDAKSGVAAAFVQGGVSDAARSPQLVSLGRINYQAFWIFYRGTETLQQLTQLKGKRIAIGPTGSGTEVVARQVLGISGVNEQTAQLLPLAGQQAVDALHDGRADVIFLAFAPEAPVIQALMRDASVKLMDVKPAEALTRIFPFLVKLVLPQGVFDFERNIPAQDITLIGSTNALLVREDMHPELIHLLARTLKAEHGGAGLFQHAGDFPQLSDPEYPMAPAALDYYRNGPSLLQRYLPFWVGHYVQKLLALLMASAALLFPLLNYLPRLLRWMVRERLHKLYRRLRLIDRQLLSPLPASEARELLQALDQIDRESNVLGVPTRHSDLFFSLKTDIHLVRSQLQARLPRSDDAGDEGLPAAGQALKVVA</sequence>
<name>A0ABU3PCG0_9BURK</name>
<protein>
    <submittedName>
        <fullName evidence="2">TAXI family TRAP transporter solute-binding subunit</fullName>
    </submittedName>
</protein>
<organism evidence="2 3">
    <name type="scientific">Roseateles aquae</name>
    <dbReference type="NCBI Taxonomy" id="3077235"/>
    <lineage>
        <taxon>Bacteria</taxon>
        <taxon>Pseudomonadati</taxon>
        <taxon>Pseudomonadota</taxon>
        <taxon>Betaproteobacteria</taxon>
        <taxon>Burkholderiales</taxon>
        <taxon>Sphaerotilaceae</taxon>
        <taxon>Roseateles</taxon>
    </lineage>
</organism>
<dbReference type="InterPro" id="IPR011852">
    <property type="entry name" value="TRAP_TAXI"/>
</dbReference>
<feature type="transmembrane region" description="Helical" evidence="1">
    <location>
        <begin position="12"/>
        <end position="31"/>
    </location>
</feature>
<dbReference type="Proteomes" id="UP001246372">
    <property type="component" value="Unassembled WGS sequence"/>
</dbReference>
<dbReference type="PANTHER" id="PTHR42941">
    <property type="entry name" value="SLL1037 PROTEIN"/>
    <property type="match status" value="1"/>
</dbReference>
<accession>A0ABU3PCG0</accession>
<proteinExistence type="predicted"/>
<feature type="transmembrane region" description="Helical" evidence="1">
    <location>
        <begin position="330"/>
        <end position="349"/>
    </location>
</feature>
<dbReference type="SUPFAM" id="SSF53850">
    <property type="entry name" value="Periplasmic binding protein-like II"/>
    <property type="match status" value="1"/>
</dbReference>
<keyword evidence="1" id="KW-0812">Transmembrane</keyword>
<evidence type="ECO:0000313" key="3">
    <source>
        <dbReference type="Proteomes" id="UP001246372"/>
    </source>
</evidence>
<keyword evidence="1" id="KW-1133">Transmembrane helix</keyword>
<dbReference type="Gene3D" id="3.40.190.10">
    <property type="entry name" value="Periplasmic binding protein-like II"/>
    <property type="match status" value="2"/>
</dbReference>
<comment type="caution">
    <text evidence="2">The sequence shown here is derived from an EMBL/GenBank/DDBJ whole genome shotgun (WGS) entry which is preliminary data.</text>
</comment>
<dbReference type="RefSeq" id="WP_315650790.1">
    <property type="nucleotide sequence ID" value="NZ_JAVXZY010000005.1"/>
</dbReference>
<dbReference type="EMBL" id="JAVXZY010000005">
    <property type="protein sequence ID" value="MDT9000228.1"/>
    <property type="molecule type" value="Genomic_DNA"/>
</dbReference>
<keyword evidence="3" id="KW-1185">Reference proteome</keyword>
<evidence type="ECO:0000313" key="2">
    <source>
        <dbReference type="EMBL" id="MDT9000228.1"/>
    </source>
</evidence>
<evidence type="ECO:0000256" key="1">
    <source>
        <dbReference type="SAM" id="Phobius"/>
    </source>
</evidence>
<keyword evidence="1" id="KW-0472">Membrane</keyword>
<gene>
    <name evidence="2" type="ORF">RQP53_13215</name>
</gene>